<dbReference type="Proteomes" id="UP000318538">
    <property type="component" value="Chromosome"/>
</dbReference>
<accession>A0A517NCQ0</accession>
<sequence length="106" mass="12679">MDYPKTPDGRYFVHNERLWRCSNPNLSEELRTRLVAELMDARREVRRAKRAMEATSLADARQRVHTAKVALGERGNTWWDDDTDFNRFLVKNTPYAQWWMDLAHQK</sequence>
<dbReference type="RefSeq" id="WP_145170729.1">
    <property type="nucleotide sequence ID" value="NZ_CP036525.1"/>
</dbReference>
<dbReference type="AlphaFoldDB" id="A0A517NCQ0"/>
<keyword evidence="1" id="KW-0175">Coiled coil</keyword>
<dbReference type="KEGG" id="rlc:K227x_32970"/>
<reference evidence="2 3" key="1">
    <citation type="submission" date="2019-02" db="EMBL/GenBank/DDBJ databases">
        <title>Deep-cultivation of Planctomycetes and their phenomic and genomic characterization uncovers novel biology.</title>
        <authorList>
            <person name="Wiegand S."/>
            <person name="Jogler M."/>
            <person name="Boedeker C."/>
            <person name="Pinto D."/>
            <person name="Vollmers J."/>
            <person name="Rivas-Marin E."/>
            <person name="Kohn T."/>
            <person name="Peeters S.H."/>
            <person name="Heuer A."/>
            <person name="Rast P."/>
            <person name="Oberbeckmann S."/>
            <person name="Bunk B."/>
            <person name="Jeske O."/>
            <person name="Meyerdierks A."/>
            <person name="Storesund J.E."/>
            <person name="Kallscheuer N."/>
            <person name="Luecker S."/>
            <person name="Lage O.M."/>
            <person name="Pohl T."/>
            <person name="Merkel B.J."/>
            <person name="Hornburger P."/>
            <person name="Mueller R.-W."/>
            <person name="Bruemmer F."/>
            <person name="Labrenz M."/>
            <person name="Spormann A.M."/>
            <person name="Op den Camp H."/>
            <person name="Overmann J."/>
            <person name="Amann R."/>
            <person name="Jetten M.S.M."/>
            <person name="Mascher T."/>
            <person name="Medema M.H."/>
            <person name="Devos D.P."/>
            <person name="Kaster A.-K."/>
            <person name="Ovreas L."/>
            <person name="Rohde M."/>
            <person name="Galperin M.Y."/>
            <person name="Jogler C."/>
        </authorList>
    </citation>
    <scope>NUCLEOTIDE SEQUENCE [LARGE SCALE GENOMIC DNA]</scope>
    <source>
        <strain evidence="2 3">K22_7</strain>
    </source>
</reference>
<feature type="coiled-coil region" evidence="1">
    <location>
        <begin position="31"/>
        <end position="58"/>
    </location>
</feature>
<dbReference type="EMBL" id="CP036525">
    <property type="protein sequence ID" value="QDT04900.1"/>
    <property type="molecule type" value="Genomic_DNA"/>
</dbReference>
<gene>
    <name evidence="2" type="ORF">K227x_32970</name>
</gene>
<protein>
    <submittedName>
        <fullName evidence="2">Uncharacterized protein</fullName>
    </submittedName>
</protein>
<proteinExistence type="predicted"/>
<evidence type="ECO:0000313" key="3">
    <source>
        <dbReference type="Proteomes" id="UP000318538"/>
    </source>
</evidence>
<keyword evidence="3" id="KW-1185">Reference proteome</keyword>
<evidence type="ECO:0000313" key="2">
    <source>
        <dbReference type="EMBL" id="QDT04900.1"/>
    </source>
</evidence>
<organism evidence="2 3">
    <name type="scientific">Rubripirellula lacrimiformis</name>
    <dbReference type="NCBI Taxonomy" id="1930273"/>
    <lineage>
        <taxon>Bacteria</taxon>
        <taxon>Pseudomonadati</taxon>
        <taxon>Planctomycetota</taxon>
        <taxon>Planctomycetia</taxon>
        <taxon>Pirellulales</taxon>
        <taxon>Pirellulaceae</taxon>
        <taxon>Rubripirellula</taxon>
    </lineage>
</organism>
<evidence type="ECO:0000256" key="1">
    <source>
        <dbReference type="SAM" id="Coils"/>
    </source>
</evidence>
<dbReference type="OrthoDB" id="34459at2"/>
<name>A0A517NCQ0_9BACT</name>